<dbReference type="HOGENOM" id="CLU_134269_3_0_5"/>
<accession>M9RSV0</accession>
<evidence type="ECO:0000313" key="3">
    <source>
        <dbReference type="Proteomes" id="UP000004688"/>
    </source>
</evidence>
<dbReference type="SUPFAM" id="SSF51182">
    <property type="entry name" value="RmlC-like cupins"/>
    <property type="match status" value="1"/>
</dbReference>
<evidence type="ECO:0000259" key="1">
    <source>
        <dbReference type="Pfam" id="PF07883"/>
    </source>
</evidence>
<dbReference type="STRING" id="391616.OA238_c35740"/>
<dbReference type="InterPro" id="IPR014710">
    <property type="entry name" value="RmlC-like_jellyroll"/>
</dbReference>
<dbReference type="Proteomes" id="UP000004688">
    <property type="component" value="Chromosome"/>
</dbReference>
<evidence type="ECO:0000313" key="2">
    <source>
        <dbReference type="EMBL" id="AGI73541.1"/>
    </source>
</evidence>
<dbReference type="KEGG" id="oar:OA238_c35740"/>
<dbReference type="AlphaFoldDB" id="M9RSV0"/>
<proteinExistence type="predicted"/>
<dbReference type="Pfam" id="PF07883">
    <property type="entry name" value="Cupin_2"/>
    <property type="match status" value="1"/>
</dbReference>
<dbReference type="RefSeq" id="WP_015496543.1">
    <property type="nucleotide sequence ID" value="NC_020908.1"/>
</dbReference>
<keyword evidence="3" id="KW-1185">Reference proteome</keyword>
<dbReference type="InterPro" id="IPR011051">
    <property type="entry name" value="RmlC_Cupin_sf"/>
</dbReference>
<reference evidence="2 3" key="1">
    <citation type="journal article" date="2013" name="PLoS ONE">
        <title>Poles Apart: Arctic and Antarctic Octadecabacter strains Share High Genome Plasticity and a New Type of Xanthorhodopsin.</title>
        <authorList>
            <person name="Vollmers J."/>
            <person name="Voget S."/>
            <person name="Dietrich S."/>
            <person name="Gollnow K."/>
            <person name="Smits M."/>
            <person name="Meyer K."/>
            <person name="Brinkhoff T."/>
            <person name="Simon M."/>
            <person name="Daniel R."/>
        </authorList>
    </citation>
    <scope>NUCLEOTIDE SEQUENCE [LARGE SCALE GENOMIC DNA]</scope>
    <source>
        <strain evidence="2 3">238</strain>
    </source>
</reference>
<dbReference type="OrthoDB" id="882143at2"/>
<gene>
    <name evidence="2" type="ORF">OA238_c35740</name>
</gene>
<sequence length="111" mass="11990">MSFAGFMDHFPALDVPIPQSIVTTRAIASDSGLVVFFTFHEDFELPAHSHKGQWGSVISGQLELTIDGKTVIHGPGDDYDIPSGVVHSVKVTAGTRAIDVFEESDRYGLMA</sequence>
<dbReference type="EMBL" id="CP003742">
    <property type="protein sequence ID" value="AGI73541.1"/>
    <property type="molecule type" value="Genomic_DNA"/>
</dbReference>
<dbReference type="Gene3D" id="2.60.120.10">
    <property type="entry name" value="Jelly Rolls"/>
    <property type="match status" value="1"/>
</dbReference>
<organism evidence="2 3">
    <name type="scientific">Octadecabacter arcticus 238</name>
    <dbReference type="NCBI Taxonomy" id="391616"/>
    <lineage>
        <taxon>Bacteria</taxon>
        <taxon>Pseudomonadati</taxon>
        <taxon>Pseudomonadota</taxon>
        <taxon>Alphaproteobacteria</taxon>
        <taxon>Rhodobacterales</taxon>
        <taxon>Roseobacteraceae</taxon>
        <taxon>Octadecabacter</taxon>
    </lineage>
</organism>
<feature type="domain" description="Cupin type-2" evidence="1">
    <location>
        <begin position="40"/>
        <end position="93"/>
    </location>
</feature>
<protein>
    <submittedName>
        <fullName evidence="2">Putative cupin-domain containing protein</fullName>
    </submittedName>
</protein>
<dbReference type="InterPro" id="IPR013096">
    <property type="entry name" value="Cupin_2"/>
</dbReference>
<dbReference type="eggNOG" id="COG1917">
    <property type="taxonomic scope" value="Bacteria"/>
</dbReference>
<name>M9RSV0_9RHOB</name>